<dbReference type="EC" id="2.7.7.24" evidence="3"/>
<evidence type="ECO:0000259" key="9">
    <source>
        <dbReference type="Pfam" id="PF00483"/>
    </source>
</evidence>
<dbReference type="STRING" id="1817821.A2717_03455"/>
<evidence type="ECO:0000256" key="6">
    <source>
        <dbReference type="ARBA" id="ARBA00022723"/>
    </source>
</evidence>
<keyword evidence="4" id="KW-0808">Transferase</keyword>
<dbReference type="InterPro" id="IPR029044">
    <property type="entry name" value="Nucleotide-diphossugar_trans"/>
</dbReference>
<keyword evidence="10" id="KW-0946">Virion</keyword>
<comment type="caution">
    <text evidence="10">The sequence shown here is derived from an EMBL/GenBank/DDBJ whole genome shotgun (WGS) entry which is preliminary data.</text>
</comment>
<reference evidence="10 11" key="1">
    <citation type="journal article" date="2016" name="Nat. Commun.">
        <title>Thousands of microbial genomes shed light on interconnected biogeochemical processes in an aquifer system.</title>
        <authorList>
            <person name="Anantharaman K."/>
            <person name="Brown C.T."/>
            <person name="Hug L.A."/>
            <person name="Sharon I."/>
            <person name="Castelle C.J."/>
            <person name="Probst A.J."/>
            <person name="Thomas B.C."/>
            <person name="Singh A."/>
            <person name="Wilkins M.J."/>
            <person name="Karaoz U."/>
            <person name="Brodie E.L."/>
            <person name="Williams K.H."/>
            <person name="Hubbard S.S."/>
            <person name="Banfield J.F."/>
        </authorList>
    </citation>
    <scope>NUCLEOTIDE SEQUENCE [LARGE SCALE GENOMIC DNA]</scope>
</reference>
<accession>A0A1F5N7S5</accession>
<evidence type="ECO:0000256" key="2">
    <source>
        <dbReference type="ARBA" id="ARBA00010480"/>
    </source>
</evidence>
<dbReference type="Proteomes" id="UP000177610">
    <property type="component" value="Unassembled WGS sequence"/>
</dbReference>
<dbReference type="AlphaFoldDB" id="A0A1F5N7S5"/>
<dbReference type="PANTHER" id="PTHR43532:SF1">
    <property type="entry name" value="GLUCOSE-1-PHOSPHATE THYMIDYLYLTRANSFERASE 1"/>
    <property type="match status" value="1"/>
</dbReference>
<evidence type="ECO:0000256" key="8">
    <source>
        <dbReference type="ARBA" id="ARBA00049336"/>
    </source>
</evidence>
<name>A0A1F5N7S5_9BACT</name>
<keyword evidence="10" id="KW-0167">Capsid protein</keyword>
<evidence type="ECO:0000313" key="11">
    <source>
        <dbReference type="Proteomes" id="UP000177610"/>
    </source>
</evidence>
<keyword evidence="6" id="KW-0479">Metal-binding</keyword>
<evidence type="ECO:0000256" key="5">
    <source>
        <dbReference type="ARBA" id="ARBA00022695"/>
    </source>
</evidence>
<protein>
    <recommendedName>
        <fullName evidence="3">glucose-1-phosphate thymidylyltransferase</fullName>
        <ecNumber evidence="3">2.7.7.24</ecNumber>
    </recommendedName>
</protein>
<dbReference type="Pfam" id="PF00483">
    <property type="entry name" value="NTP_transferase"/>
    <property type="match status" value="1"/>
</dbReference>
<comment type="similarity">
    <text evidence="2">Belongs to the glucose-1-phosphate thymidylyltransferase family.</text>
</comment>
<sequence length="239" mass="26328">MKGIILSGGSGTRLQPLTKVTSKQLLPVYDKPMIMYPLQTLLSAGIKDILIIVAPYHAGDYLNLLGSGKEFGARFAYEVQDKPEGLAQAFIIGENFIENDNVCMILGDNIFEDNVSETIKNFKSGGHIFAKKVSDPERFGQVKFDASMNAVEIAEKPEIKISDYAITGLYLYDSQVVEAAKAVKPSARGELEITELHNFYLQKGQLKVDVLKGEWIDAGTFESLFKAGELARKKNATIT</sequence>
<dbReference type="SUPFAM" id="SSF53448">
    <property type="entry name" value="Nucleotide-diphospho-sugar transferases"/>
    <property type="match status" value="1"/>
</dbReference>
<dbReference type="Gene3D" id="3.90.550.10">
    <property type="entry name" value="Spore Coat Polysaccharide Biosynthesis Protein SpsA, Chain A"/>
    <property type="match status" value="1"/>
</dbReference>
<comment type="cofactor">
    <cofactor evidence="1">
        <name>Mg(2+)</name>
        <dbReference type="ChEBI" id="CHEBI:18420"/>
    </cofactor>
</comment>
<dbReference type="EMBL" id="MFEH01000005">
    <property type="protein sequence ID" value="OGE73664.1"/>
    <property type="molecule type" value="Genomic_DNA"/>
</dbReference>
<dbReference type="GO" id="GO:0046872">
    <property type="term" value="F:metal ion binding"/>
    <property type="evidence" value="ECO:0007669"/>
    <property type="project" value="UniProtKB-KW"/>
</dbReference>
<evidence type="ECO:0000256" key="1">
    <source>
        <dbReference type="ARBA" id="ARBA00001946"/>
    </source>
</evidence>
<organism evidence="10 11">
    <name type="scientific">Candidatus Doudnabacteria bacterium RIFCSPHIGHO2_01_FULL_41_86</name>
    <dbReference type="NCBI Taxonomy" id="1817821"/>
    <lineage>
        <taxon>Bacteria</taxon>
        <taxon>Candidatus Doudnaibacteriota</taxon>
    </lineage>
</organism>
<keyword evidence="7" id="KW-0460">Magnesium</keyword>
<evidence type="ECO:0000256" key="7">
    <source>
        <dbReference type="ARBA" id="ARBA00022842"/>
    </source>
</evidence>
<proteinExistence type="inferred from homology"/>
<gene>
    <name evidence="10" type="ORF">A2717_03455</name>
</gene>
<dbReference type="InterPro" id="IPR005835">
    <property type="entry name" value="NTP_transferase_dom"/>
</dbReference>
<evidence type="ECO:0000256" key="4">
    <source>
        <dbReference type="ARBA" id="ARBA00022679"/>
    </source>
</evidence>
<feature type="domain" description="Nucleotidyl transferase" evidence="9">
    <location>
        <begin position="2"/>
        <end position="230"/>
    </location>
</feature>
<dbReference type="GO" id="GO:0008879">
    <property type="term" value="F:glucose-1-phosphate thymidylyltransferase activity"/>
    <property type="evidence" value="ECO:0007669"/>
    <property type="project" value="UniProtKB-EC"/>
</dbReference>
<evidence type="ECO:0000313" key="10">
    <source>
        <dbReference type="EMBL" id="OGE73664.1"/>
    </source>
</evidence>
<evidence type="ECO:0000256" key="3">
    <source>
        <dbReference type="ARBA" id="ARBA00012461"/>
    </source>
</evidence>
<dbReference type="PANTHER" id="PTHR43532">
    <property type="entry name" value="GLUCOSE-1-PHOSPHATE THYMIDYLYLTRANSFERASE"/>
    <property type="match status" value="1"/>
</dbReference>
<comment type="catalytic activity">
    <reaction evidence="8">
        <text>dTTP + alpha-D-glucose 1-phosphate + H(+) = dTDP-alpha-D-glucose + diphosphate</text>
        <dbReference type="Rhea" id="RHEA:15225"/>
        <dbReference type="ChEBI" id="CHEBI:15378"/>
        <dbReference type="ChEBI" id="CHEBI:33019"/>
        <dbReference type="ChEBI" id="CHEBI:37568"/>
        <dbReference type="ChEBI" id="CHEBI:57477"/>
        <dbReference type="ChEBI" id="CHEBI:58601"/>
        <dbReference type="EC" id="2.7.7.24"/>
    </reaction>
</comment>
<keyword evidence="5" id="KW-0548">Nucleotidyltransferase</keyword>
<dbReference type="InterPro" id="IPR005907">
    <property type="entry name" value="G1P_thy_trans_s"/>
</dbReference>